<keyword evidence="2 6" id="KW-0533">Nickel</keyword>
<keyword evidence="3 6" id="KW-0479">Metal-binding</keyword>
<evidence type="ECO:0000256" key="6">
    <source>
        <dbReference type="HAMAP-Rule" id="MF_01953"/>
    </source>
</evidence>
<evidence type="ECO:0000256" key="1">
    <source>
        <dbReference type="ARBA" id="ARBA00004897"/>
    </source>
</evidence>
<dbReference type="Gene3D" id="2.30.40.10">
    <property type="entry name" value="Urease, subunit C, domain 1"/>
    <property type="match status" value="1"/>
</dbReference>
<feature type="active site" description="Proton donor" evidence="6 7">
    <location>
        <position position="309"/>
    </location>
</feature>
<dbReference type="InterPro" id="IPR011612">
    <property type="entry name" value="Urease_alpha_N_dom"/>
</dbReference>
<dbReference type="PROSITE" id="PS01120">
    <property type="entry name" value="UREASE_1"/>
    <property type="match status" value="1"/>
</dbReference>
<dbReference type="NCBIfam" id="NF009686">
    <property type="entry name" value="PRK13207.1"/>
    <property type="match status" value="1"/>
</dbReference>
<comment type="cofactor">
    <cofactor evidence="6">
        <name>Ni cation</name>
        <dbReference type="ChEBI" id="CHEBI:25516"/>
    </cofactor>
    <text evidence="6">Binds 2 nickel ions per subunit.</text>
</comment>
<reference evidence="11" key="1">
    <citation type="journal article" date="2019" name="Int. J. Syst. Evol. Microbiol.">
        <title>The Global Catalogue of Microorganisms (GCM) 10K type strain sequencing project: providing services to taxonomists for standard genome sequencing and annotation.</title>
        <authorList>
            <consortium name="The Broad Institute Genomics Platform"/>
            <consortium name="The Broad Institute Genome Sequencing Center for Infectious Disease"/>
            <person name="Wu L."/>
            <person name="Ma J."/>
        </authorList>
    </citation>
    <scope>NUCLEOTIDE SEQUENCE [LARGE SCALE GENOMIC DNA]</scope>
    <source>
        <strain evidence="11">JCM 9373</strain>
    </source>
</reference>
<name>A0ABP6NY79_9ACTN</name>
<comment type="pathway">
    <text evidence="1 6">Nitrogen metabolism; urea degradation; CO(2) and NH(3) from urea (urease route): step 1/1.</text>
</comment>
<feature type="binding site" evidence="6">
    <location>
        <position position="261"/>
    </location>
    <ligand>
        <name>Ni(2+)</name>
        <dbReference type="ChEBI" id="CHEBI:49786"/>
        <label>2</label>
    </ligand>
</feature>
<evidence type="ECO:0000256" key="5">
    <source>
        <dbReference type="ARBA" id="ARBA00047778"/>
    </source>
</evidence>
<comment type="similarity">
    <text evidence="6 8">Belongs to the metallo-dependent hydrolases superfamily. Urease alpha subunit family.</text>
</comment>
<dbReference type="Gene3D" id="3.20.20.140">
    <property type="entry name" value="Metal-dependent hydrolases"/>
    <property type="match status" value="1"/>
</dbReference>
<comment type="subcellular location">
    <subcellularLocation>
        <location evidence="6 7">Cytoplasm</location>
    </subcellularLocation>
</comment>
<organism evidence="10 11">
    <name type="scientific">Planomonospora alba</name>
    <dbReference type="NCBI Taxonomy" id="161354"/>
    <lineage>
        <taxon>Bacteria</taxon>
        <taxon>Bacillati</taxon>
        <taxon>Actinomycetota</taxon>
        <taxon>Actinomycetes</taxon>
        <taxon>Streptosporangiales</taxon>
        <taxon>Streptosporangiaceae</taxon>
        <taxon>Planomonospora</taxon>
    </lineage>
</organism>
<dbReference type="PANTHER" id="PTHR43440">
    <property type="entry name" value="UREASE"/>
    <property type="match status" value="1"/>
</dbReference>
<evidence type="ECO:0000259" key="9">
    <source>
        <dbReference type="PROSITE" id="PS51368"/>
    </source>
</evidence>
<accession>A0ABP6NY79</accession>
<keyword evidence="4 6" id="KW-0378">Hydrolase</keyword>
<dbReference type="HAMAP" id="MF_01953">
    <property type="entry name" value="Urease_alpha"/>
    <property type="match status" value="1"/>
</dbReference>
<dbReference type="PRINTS" id="PR01752">
    <property type="entry name" value="UREASE"/>
</dbReference>
<dbReference type="EMBL" id="BAAAUT010000070">
    <property type="protein sequence ID" value="GAA3161388.1"/>
    <property type="molecule type" value="Genomic_DNA"/>
</dbReference>
<dbReference type="InterPro" id="IPR006680">
    <property type="entry name" value="Amidohydro-rel"/>
</dbReference>
<dbReference type="InterPro" id="IPR011059">
    <property type="entry name" value="Metal-dep_hydrolase_composite"/>
</dbReference>
<dbReference type="InterPro" id="IPR050112">
    <property type="entry name" value="Urease_alpha_subunit"/>
</dbReference>
<evidence type="ECO:0000256" key="3">
    <source>
        <dbReference type="ARBA" id="ARBA00022723"/>
    </source>
</evidence>
<feature type="binding site" description="via carbamate group" evidence="6">
    <location>
        <position position="206"/>
    </location>
    <ligand>
        <name>Ni(2+)</name>
        <dbReference type="ChEBI" id="CHEBI:49786"/>
        <label>2</label>
    </ligand>
</feature>
<dbReference type="InterPro" id="IPR017951">
    <property type="entry name" value="Urease_asu_c"/>
</dbReference>
<dbReference type="Pfam" id="PF01979">
    <property type="entry name" value="Amidohydro_1"/>
    <property type="match status" value="1"/>
</dbReference>
<evidence type="ECO:0000313" key="10">
    <source>
        <dbReference type="EMBL" id="GAA3161388.1"/>
    </source>
</evidence>
<protein>
    <recommendedName>
        <fullName evidence="6">Urease subunit alpha</fullName>
        <ecNumber evidence="6">3.5.1.5</ecNumber>
    </recommendedName>
    <alternativeName>
        <fullName evidence="6">Urea amidohydrolase subunit alpha</fullName>
    </alternativeName>
</protein>
<evidence type="ECO:0000313" key="11">
    <source>
        <dbReference type="Proteomes" id="UP001500320"/>
    </source>
</evidence>
<feature type="binding site" description="via carbamate group" evidence="6">
    <location>
        <position position="206"/>
    </location>
    <ligand>
        <name>Ni(2+)</name>
        <dbReference type="ChEBI" id="CHEBI:49786"/>
        <label>1</label>
    </ligand>
</feature>
<comment type="PTM">
    <text evidence="6">Carboxylation allows a single lysine to coordinate two nickel ions.</text>
</comment>
<dbReference type="EC" id="3.5.1.5" evidence="6"/>
<dbReference type="InterPro" id="IPR029754">
    <property type="entry name" value="Urease_Ni-bd"/>
</dbReference>
<dbReference type="PANTHER" id="PTHR43440:SF1">
    <property type="entry name" value="UREASE"/>
    <property type="match status" value="1"/>
</dbReference>
<feature type="modified residue" description="N6-carboxylysine" evidence="6">
    <location>
        <position position="206"/>
    </location>
</feature>
<dbReference type="PROSITE" id="PS51368">
    <property type="entry name" value="UREASE_3"/>
    <property type="match status" value="1"/>
</dbReference>
<feature type="binding site" evidence="6">
    <location>
        <position position="128"/>
    </location>
    <ligand>
        <name>Ni(2+)</name>
        <dbReference type="ChEBI" id="CHEBI:49786"/>
        <label>1</label>
    </ligand>
</feature>
<comment type="caution">
    <text evidence="10">The sequence shown here is derived from an EMBL/GenBank/DDBJ whole genome shotgun (WGS) entry which is preliminary data.</text>
</comment>
<feature type="binding site" evidence="6 7">
    <location>
        <position position="208"/>
    </location>
    <ligand>
        <name>substrate</name>
    </ligand>
</feature>
<feature type="domain" description="Urease" evidence="9">
    <location>
        <begin position="121"/>
        <end position="554"/>
    </location>
</feature>
<keyword evidence="11" id="KW-1185">Reference proteome</keyword>
<feature type="binding site" evidence="6">
    <location>
        <position position="349"/>
    </location>
    <ligand>
        <name>Ni(2+)</name>
        <dbReference type="ChEBI" id="CHEBI:49786"/>
        <label>1</label>
    </ligand>
</feature>
<dbReference type="RefSeq" id="WP_344865508.1">
    <property type="nucleotide sequence ID" value="NZ_BAAAUT010000070.1"/>
</dbReference>
<dbReference type="InterPro" id="IPR005848">
    <property type="entry name" value="Urease_asu"/>
</dbReference>
<evidence type="ECO:0000256" key="8">
    <source>
        <dbReference type="RuleBase" id="RU004158"/>
    </source>
</evidence>
<comment type="subunit">
    <text evidence="6">Heterotrimer of UreA (gamma), UreB (beta) and UreC (alpha) subunits. Three heterotrimers associate to form the active enzyme.</text>
</comment>
<evidence type="ECO:0000256" key="2">
    <source>
        <dbReference type="ARBA" id="ARBA00022596"/>
    </source>
</evidence>
<evidence type="ECO:0000256" key="4">
    <source>
        <dbReference type="ARBA" id="ARBA00022801"/>
    </source>
</evidence>
<evidence type="ECO:0000256" key="7">
    <source>
        <dbReference type="PROSITE-ProRule" id="PRU00700"/>
    </source>
</evidence>
<comment type="catalytic activity">
    <reaction evidence="5 6">
        <text>urea + 2 H2O + H(+) = hydrogencarbonate + 2 NH4(+)</text>
        <dbReference type="Rhea" id="RHEA:20557"/>
        <dbReference type="ChEBI" id="CHEBI:15377"/>
        <dbReference type="ChEBI" id="CHEBI:15378"/>
        <dbReference type="ChEBI" id="CHEBI:16199"/>
        <dbReference type="ChEBI" id="CHEBI:17544"/>
        <dbReference type="ChEBI" id="CHEBI:28938"/>
        <dbReference type="EC" id="3.5.1.5"/>
    </reaction>
</comment>
<dbReference type="InterPro" id="IPR032466">
    <property type="entry name" value="Metal_Hydrolase"/>
</dbReference>
<dbReference type="Proteomes" id="UP001500320">
    <property type="component" value="Unassembled WGS sequence"/>
</dbReference>
<sequence length="554" mass="57518">MSVYGPRAGDRVRLGDTGLVVEVEHDSQQPGEEFLAGFGKTARDGLHLKAASVAETCDLVVSNVLILDAVLGVRTASIGVREGRIHAVGRAGNPDTLDGVDVVVGTGTTIVSGEGLIATAGAIDTHVHLLSPRILEASLASGVTTVIGQEFGPVWGVGVNSPWALRHAFNAFDAWPVNVGFLARGSSSHPAPLVEALAEGGASGFKVHEDMGAHTRALDTALRVAEEHDVQVALHTDGLNECLSVEDTLAVLEGRTIHAFHIEGCGGGHVPDVLRLAGVANVIGSSTNPTLPFGRDAVAEHHAMIVSVHGLKPELPGDAALARDRIRAGTMGAEDVLHDLGVIGITSSDAQGMGRAGETVRRTFAMAGKMKGERGPAEPGGGGRGDNERVLRYLAKLTINPAIAHGLAHEVGSLEPGKLADIVLWRPDHFGAKPQLVLKAGFPAYGVTGDPNASTDDCEPLVLGPQFGGYGATAADLSVAFVSGAAAEAGGDRMTTRRRRVGVRGTRGIGPADMVRNSRLGEVRVDAHGRVTLDGEEIRSDPAEAVSLSRLYFL</sequence>
<dbReference type="Pfam" id="PF00449">
    <property type="entry name" value="Urease_alpha"/>
    <property type="match status" value="1"/>
</dbReference>
<feature type="binding site" evidence="6">
    <location>
        <position position="126"/>
    </location>
    <ligand>
        <name>Ni(2+)</name>
        <dbReference type="ChEBI" id="CHEBI:49786"/>
        <label>1</label>
    </ligand>
</feature>
<dbReference type="SUPFAM" id="SSF51338">
    <property type="entry name" value="Composite domain of metallo-dependent hydrolases"/>
    <property type="match status" value="1"/>
</dbReference>
<proteinExistence type="inferred from homology"/>
<feature type="binding site" evidence="6">
    <location>
        <position position="235"/>
    </location>
    <ligand>
        <name>Ni(2+)</name>
        <dbReference type="ChEBI" id="CHEBI:49786"/>
        <label>2</label>
    </ligand>
</feature>
<dbReference type="SUPFAM" id="SSF51556">
    <property type="entry name" value="Metallo-dependent hydrolases"/>
    <property type="match status" value="1"/>
</dbReference>
<keyword evidence="6 7" id="KW-0963">Cytoplasm</keyword>
<gene>
    <name evidence="6" type="primary">ureC</name>
    <name evidence="10" type="ORF">GCM10010466_60440</name>
</gene>